<evidence type="ECO:0000313" key="3">
    <source>
        <dbReference type="EMBL" id="KAF7345677.1"/>
    </source>
</evidence>
<organism evidence="3 4">
    <name type="scientific">Mycena venus</name>
    <dbReference type="NCBI Taxonomy" id="2733690"/>
    <lineage>
        <taxon>Eukaryota</taxon>
        <taxon>Fungi</taxon>
        <taxon>Dikarya</taxon>
        <taxon>Basidiomycota</taxon>
        <taxon>Agaricomycotina</taxon>
        <taxon>Agaricomycetes</taxon>
        <taxon>Agaricomycetidae</taxon>
        <taxon>Agaricales</taxon>
        <taxon>Marasmiineae</taxon>
        <taxon>Mycenaceae</taxon>
        <taxon>Mycena</taxon>
    </lineage>
</organism>
<comment type="caution">
    <text evidence="3">The sequence shown here is derived from an EMBL/GenBank/DDBJ whole genome shotgun (WGS) entry which is preliminary data.</text>
</comment>
<keyword evidence="4" id="KW-1185">Reference proteome</keyword>
<name>A0A8H6XR89_9AGAR</name>
<sequence length="519" mass="58575">MSESRCSACGAGAAGPVLEKRPDFELPPRGTRYLELLSSNDPPEDSDLDVVHSALSITHARLSLIDEEIARVRERLRQLEEEREILLNFRAKNRGILSPLRKMPSELLSEIFSWTLPSARNSSLRRGFHTRESPWVLTHVSRQWRAVAVSNPSLWSLITITYQAHTNPSSLYPLPMVETQLARAQKLNLHFFGSETADSSPQLEIFRCLANHVSQWEQLSLQLTSDLFPYWDRPGSQANTDALDCFQTAPSLIDIGIYNEFRMIPISLPVQQLTRYEHDAPWAIHEGILKLAPSLVEAHISIKFDEEPWPPTTLETIDLPSLRRLYITAAKVVDYIRVPVLDDLVLACRGPDESFIVSALQSLITRSSCSLRCLCFTTWSDVPTAVTILHDTPSIIELRIIVTQFNSHQVRSLLEALTTTEDVGSEVVAPQLRSISLGCPERRANTNIECDMYSAMVKSRWKAEYCSLTMSSILLRPGPPQAVVLCDLNRLREEGLDFVSTDGVDASDVMDYWLCRSRY</sequence>
<dbReference type="OrthoDB" id="3365698at2759"/>
<proteinExistence type="predicted"/>
<keyword evidence="1" id="KW-0175">Coiled coil</keyword>
<reference evidence="3" key="1">
    <citation type="submission" date="2020-05" db="EMBL/GenBank/DDBJ databases">
        <title>Mycena genomes resolve the evolution of fungal bioluminescence.</title>
        <authorList>
            <person name="Tsai I.J."/>
        </authorList>
    </citation>
    <scope>NUCLEOTIDE SEQUENCE</scope>
    <source>
        <strain evidence="3">CCC161011</strain>
    </source>
</reference>
<accession>A0A8H6XR89</accession>
<evidence type="ECO:0000256" key="1">
    <source>
        <dbReference type="SAM" id="Coils"/>
    </source>
</evidence>
<gene>
    <name evidence="3" type="ORF">MVEN_01587500</name>
</gene>
<protein>
    <recommendedName>
        <fullName evidence="5">F-box domain-containing protein</fullName>
    </recommendedName>
</protein>
<dbReference type="AlphaFoldDB" id="A0A8H6XR89"/>
<dbReference type="Proteomes" id="UP000620124">
    <property type="component" value="Unassembled WGS sequence"/>
</dbReference>
<dbReference type="EMBL" id="JACAZI010000013">
    <property type="protein sequence ID" value="KAF7345677.1"/>
    <property type="molecule type" value="Genomic_DNA"/>
</dbReference>
<evidence type="ECO:0000313" key="4">
    <source>
        <dbReference type="Proteomes" id="UP000620124"/>
    </source>
</evidence>
<evidence type="ECO:0000256" key="2">
    <source>
        <dbReference type="SAM" id="MobiDB-lite"/>
    </source>
</evidence>
<dbReference type="Gene3D" id="1.20.1280.50">
    <property type="match status" value="1"/>
</dbReference>
<evidence type="ECO:0008006" key="5">
    <source>
        <dbReference type="Google" id="ProtNLM"/>
    </source>
</evidence>
<feature type="coiled-coil region" evidence="1">
    <location>
        <begin position="62"/>
        <end position="89"/>
    </location>
</feature>
<feature type="region of interest" description="Disordered" evidence="2">
    <location>
        <begin position="1"/>
        <end position="22"/>
    </location>
</feature>